<protein>
    <submittedName>
        <fullName evidence="2">Uncharacterized protein</fullName>
    </submittedName>
</protein>
<gene>
    <name evidence="2" type="ORF">G2W53_009379</name>
</gene>
<proteinExistence type="predicted"/>
<accession>A0A834WY63</accession>
<dbReference type="AlphaFoldDB" id="A0A834WY63"/>
<reference evidence="2" key="1">
    <citation type="submission" date="2020-09" db="EMBL/GenBank/DDBJ databases">
        <title>Genome-Enabled Discovery of Anthraquinone Biosynthesis in Senna tora.</title>
        <authorList>
            <person name="Kang S.-H."/>
            <person name="Pandey R.P."/>
            <person name="Lee C.-M."/>
            <person name="Sim J.-S."/>
            <person name="Jeong J.-T."/>
            <person name="Choi B.-S."/>
            <person name="Jung M."/>
            <person name="Ginzburg D."/>
            <person name="Zhao K."/>
            <person name="Won S.Y."/>
            <person name="Oh T.-J."/>
            <person name="Yu Y."/>
            <person name="Kim N.-H."/>
            <person name="Lee O.R."/>
            <person name="Lee T.-H."/>
            <person name="Bashyal P."/>
            <person name="Kim T.-S."/>
            <person name="Lee W.-H."/>
            <person name="Kawkins C."/>
            <person name="Kim C.-K."/>
            <person name="Kim J.S."/>
            <person name="Ahn B.O."/>
            <person name="Rhee S.Y."/>
            <person name="Sohng J.K."/>
        </authorList>
    </citation>
    <scope>NUCLEOTIDE SEQUENCE</scope>
    <source>
        <tissue evidence="2">Leaf</tissue>
    </source>
</reference>
<keyword evidence="3" id="KW-1185">Reference proteome</keyword>
<evidence type="ECO:0000256" key="1">
    <source>
        <dbReference type="SAM" id="MobiDB-lite"/>
    </source>
</evidence>
<feature type="region of interest" description="Disordered" evidence="1">
    <location>
        <begin position="137"/>
        <end position="156"/>
    </location>
</feature>
<evidence type="ECO:0000313" key="2">
    <source>
        <dbReference type="EMBL" id="KAF7834520.1"/>
    </source>
</evidence>
<comment type="caution">
    <text evidence="2">The sequence shown here is derived from an EMBL/GenBank/DDBJ whole genome shotgun (WGS) entry which is preliminary data.</text>
</comment>
<dbReference type="EMBL" id="JAAIUW010000004">
    <property type="protein sequence ID" value="KAF7834520.1"/>
    <property type="molecule type" value="Genomic_DNA"/>
</dbReference>
<evidence type="ECO:0000313" key="3">
    <source>
        <dbReference type="Proteomes" id="UP000634136"/>
    </source>
</evidence>
<dbReference type="Proteomes" id="UP000634136">
    <property type="component" value="Unassembled WGS sequence"/>
</dbReference>
<sequence length="156" mass="17578">MVVIRSFRRLCASSRQGGSSSAPPVKAPIGIKWRTKTENPNRRKRVGHDAEKKRGVLWLTPFTVVPFRENGLVGPNDAHRYRPSLCRSPSCCSLIEQAKWVNNRGQNPFENENLESFVDRCPPVDLSQVTHRTSVNFPENEDWPMLDGSGSLPLPL</sequence>
<organism evidence="2 3">
    <name type="scientific">Senna tora</name>
    <dbReference type="NCBI Taxonomy" id="362788"/>
    <lineage>
        <taxon>Eukaryota</taxon>
        <taxon>Viridiplantae</taxon>
        <taxon>Streptophyta</taxon>
        <taxon>Embryophyta</taxon>
        <taxon>Tracheophyta</taxon>
        <taxon>Spermatophyta</taxon>
        <taxon>Magnoliopsida</taxon>
        <taxon>eudicotyledons</taxon>
        <taxon>Gunneridae</taxon>
        <taxon>Pentapetalae</taxon>
        <taxon>rosids</taxon>
        <taxon>fabids</taxon>
        <taxon>Fabales</taxon>
        <taxon>Fabaceae</taxon>
        <taxon>Caesalpinioideae</taxon>
        <taxon>Cassia clade</taxon>
        <taxon>Senna</taxon>
    </lineage>
</organism>
<name>A0A834WY63_9FABA</name>